<evidence type="ECO:0000313" key="1">
    <source>
        <dbReference type="EMBL" id="CEO53335.1"/>
    </source>
</evidence>
<protein>
    <submittedName>
        <fullName evidence="1">Uncharacterized protein</fullName>
    </submittedName>
</protein>
<dbReference type="AlphaFoldDB" id="A0A0B7KEK7"/>
<dbReference type="EMBL" id="CDPU01000034">
    <property type="protein sequence ID" value="CEO53335.1"/>
    <property type="molecule type" value="Genomic_DNA"/>
</dbReference>
<reference evidence="1" key="1">
    <citation type="submission" date="2015-01" db="EMBL/GenBank/DDBJ databases">
        <authorList>
            <person name="Durling Mikael"/>
        </authorList>
    </citation>
    <scope>NUCLEOTIDE SEQUENCE</scope>
</reference>
<name>A0A0B7KEK7_BIOOC</name>
<proteinExistence type="predicted"/>
<gene>
    <name evidence="1" type="ORF">BN869_000009393_1</name>
</gene>
<accession>A0A0B7KEK7</accession>
<sequence length="118" mass="13607">MGTKSETETVGRWTREVSTQLYQVENLTRRNPSVHQHGPSLPGIELMAYAKLSIWTWAIAWGFVCWRGFGHCFAIVSPDSVSFHIPYCQVVGPEERPTVAWNFCRPYMLKNMSRVLHH</sequence>
<organism evidence="1">
    <name type="scientific">Bionectria ochroleuca</name>
    <name type="common">Gliocladium roseum</name>
    <dbReference type="NCBI Taxonomy" id="29856"/>
    <lineage>
        <taxon>Eukaryota</taxon>
        <taxon>Fungi</taxon>
        <taxon>Dikarya</taxon>
        <taxon>Ascomycota</taxon>
        <taxon>Pezizomycotina</taxon>
        <taxon>Sordariomycetes</taxon>
        <taxon>Hypocreomycetidae</taxon>
        <taxon>Hypocreales</taxon>
        <taxon>Bionectriaceae</taxon>
        <taxon>Clonostachys</taxon>
    </lineage>
</organism>